<dbReference type="Pfam" id="PF09720">
    <property type="entry name" value="Unstab_antitox"/>
    <property type="match status" value="1"/>
</dbReference>
<evidence type="ECO:0000313" key="1">
    <source>
        <dbReference type="EMBL" id="MBI3015508.1"/>
    </source>
</evidence>
<protein>
    <submittedName>
        <fullName evidence="1">Addiction module protein</fullName>
    </submittedName>
</protein>
<dbReference type="InterPro" id="IPR013406">
    <property type="entry name" value="CHP02574_addiction_mod"/>
</dbReference>
<dbReference type="EMBL" id="JACPSX010000204">
    <property type="protein sequence ID" value="MBI3015508.1"/>
    <property type="molecule type" value="Genomic_DNA"/>
</dbReference>
<evidence type="ECO:0000313" key="2">
    <source>
        <dbReference type="Proteomes" id="UP000741360"/>
    </source>
</evidence>
<sequence length="62" mass="6671">MNAEAEKLLADALRLPPQARAALAARLIEGLDTEVDEDAEAAWCAEIARRLDAVANLVSQCH</sequence>
<reference evidence="1" key="1">
    <citation type="submission" date="2020-07" db="EMBL/GenBank/DDBJ databases">
        <title>Huge and variable diversity of episymbiotic CPR bacteria and DPANN archaea in groundwater ecosystems.</title>
        <authorList>
            <person name="He C.Y."/>
            <person name="Keren R."/>
            <person name="Whittaker M."/>
            <person name="Farag I.F."/>
            <person name="Doudna J."/>
            <person name="Cate J.H.D."/>
            <person name="Banfield J.F."/>
        </authorList>
    </citation>
    <scope>NUCLEOTIDE SEQUENCE</scope>
    <source>
        <strain evidence="1">NC_groundwater_717_Ag_S-0.2um_59_8</strain>
    </source>
</reference>
<dbReference type="Proteomes" id="UP000741360">
    <property type="component" value="Unassembled WGS sequence"/>
</dbReference>
<name>A0A932GQI4_UNCTE</name>
<gene>
    <name evidence="1" type="ORF">HYY65_10715</name>
</gene>
<accession>A0A932GQI4</accession>
<organism evidence="1 2">
    <name type="scientific">Tectimicrobiota bacterium</name>
    <dbReference type="NCBI Taxonomy" id="2528274"/>
    <lineage>
        <taxon>Bacteria</taxon>
        <taxon>Pseudomonadati</taxon>
        <taxon>Nitrospinota/Tectimicrobiota group</taxon>
        <taxon>Candidatus Tectimicrobiota</taxon>
    </lineage>
</organism>
<dbReference type="AlphaFoldDB" id="A0A932GQI4"/>
<comment type="caution">
    <text evidence="1">The sequence shown here is derived from an EMBL/GenBank/DDBJ whole genome shotgun (WGS) entry which is preliminary data.</text>
</comment>
<proteinExistence type="predicted"/>